<keyword evidence="3" id="KW-0949">S-adenosyl-L-methionine</keyword>
<organism evidence="5 6">
    <name type="scientific">Aeromonas veronii</name>
    <dbReference type="NCBI Taxonomy" id="654"/>
    <lineage>
        <taxon>Bacteria</taxon>
        <taxon>Pseudomonadati</taxon>
        <taxon>Pseudomonadota</taxon>
        <taxon>Gammaproteobacteria</taxon>
        <taxon>Aeromonadales</taxon>
        <taxon>Aeromonadaceae</taxon>
        <taxon>Aeromonas</taxon>
    </lineage>
</organism>
<dbReference type="RefSeq" id="WP_139494577.1">
    <property type="nucleotide sequence ID" value="NZ_CAWORL010000007.1"/>
</dbReference>
<keyword evidence="2" id="KW-0808">Transferase</keyword>
<dbReference type="PANTHER" id="PTHR43464">
    <property type="entry name" value="METHYLTRANSFERASE"/>
    <property type="match status" value="1"/>
</dbReference>
<dbReference type="EMBL" id="PDXJ01000015">
    <property type="protein sequence ID" value="TND53687.1"/>
    <property type="molecule type" value="Genomic_DNA"/>
</dbReference>
<proteinExistence type="predicted"/>
<evidence type="ECO:0000256" key="1">
    <source>
        <dbReference type="ARBA" id="ARBA00022603"/>
    </source>
</evidence>
<dbReference type="Proteomes" id="UP000796104">
    <property type="component" value="Unassembled WGS sequence"/>
</dbReference>
<gene>
    <name evidence="5" type="ORF">CF123_12065</name>
</gene>
<dbReference type="AlphaFoldDB" id="A0AAX2UU66"/>
<dbReference type="InterPro" id="IPR029063">
    <property type="entry name" value="SAM-dependent_MTases_sf"/>
</dbReference>
<evidence type="ECO:0000256" key="2">
    <source>
        <dbReference type="ARBA" id="ARBA00022679"/>
    </source>
</evidence>
<dbReference type="Pfam" id="PF13649">
    <property type="entry name" value="Methyltransf_25"/>
    <property type="match status" value="1"/>
</dbReference>
<evidence type="ECO:0000313" key="6">
    <source>
        <dbReference type="Proteomes" id="UP000796104"/>
    </source>
</evidence>
<protein>
    <recommendedName>
        <fullName evidence="4">Methyltransferase domain-containing protein</fullName>
    </recommendedName>
</protein>
<reference evidence="5" key="1">
    <citation type="submission" date="2017-10" db="EMBL/GenBank/DDBJ databases">
        <authorList>
            <person name="Colston S.M."/>
            <person name="Graf J."/>
        </authorList>
    </citation>
    <scope>NUCLEOTIDE SEQUENCE</scope>
    <source>
        <strain evidence="5">BAQ071013-135</strain>
    </source>
</reference>
<feature type="domain" description="Methyltransferase" evidence="4">
    <location>
        <begin position="50"/>
        <end position="144"/>
    </location>
</feature>
<name>A0AAX2UU66_AERVE</name>
<dbReference type="GO" id="GO:0032259">
    <property type="term" value="P:methylation"/>
    <property type="evidence" value="ECO:0007669"/>
    <property type="project" value="UniProtKB-KW"/>
</dbReference>
<accession>A0AAX2UU66</accession>
<dbReference type="InterPro" id="IPR041698">
    <property type="entry name" value="Methyltransf_25"/>
</dbReference>
<comment type="caution">
    <text evidence="5">The sequence shown here is derived from an EMBL/GenBank/DDBJ whole genome shotgun (WGS) entry which is preliminary data.</text>
</comment>
<reference evidence="5" key="2">
    <citation type="journal article" date="2019" name="PLoS ONE">
        <title>Identification and characterization of putative Aeromonas spp. T3SS effectors.</title>
        <authorList>
            <person name="Rangel L.T."/>
            <person name="Marden J."/>
            <person name="Colston S."/>
            <person name="Setubal J.C."/>
            <person name="Graf J."/>
            <person name="Gogarten J.P."/>
        </authorList>
    </citation>
    <scope>NUCLEOTIDE SEQUENCE</scope>
    <source>
        <strain evidence="5">BAQ071013-135</strain>
    </source>
</reference>
<dbReference type="GO" id="GO:0008168">
    <property type="term" value="F:methyltransferase activity"/>
    <property type="evidence" value="ECO:0007669"/>
    <property type="project" value="UniProtKB-KW"/>
</dbReference>
<keyword evidence="1" id="KW-0489">Methyltransferase</keyword>
<evidence type="ECO:0000256" key="3">
    <source>
        <dbReference type="ARBA" id="ARBA00022691"/>
    </source>
</evidence>
<sequence length="229" mass="25551">MVVDDSNAFNRLYLERGINSQRRYPNDSLIGFMAANFFHLSQTERSKCRVLELGCGSGANIWMLAKEGFDTWGLDLSPTGIAICKEVVASWNVTAHLDVGDMTQLPYPDDHFDAIVDVVSMQHLTLSQHNTTICEIHRCLKSGGSFFSYHLGKGSSVCGVPNLHWHDQISINNIPADYPLAGNGLTSFLDAEEVEVLYKDFTSLEVSTISRRYPKSRTLVEYLAISARK</sequence>
<dbReference type="PANTHER" id="PTHR43464:SF19">
    <property type="entry name" value="UBIQUINONE BIOSYNTHESIS O-METHYLTRANSFERASE, MITOCHONDRIAL"/>
    <property type="match status" value="1"/>
</dbReference>
<evidence type="ECO:0000259" key="4">
    <source>
        <dbReference type="Pfam" id="PF13649"/>
    </source>
</evidence>
<evidence type="ECO:0000313" key="5">
    <source>
        <dbReference type="EMBL" id="TND53687.1"/>
    </source>
</evidence>
<dbReference type="Gene3D" id="3.40.50.150">
    <property type="entry name" value="Vaccinia Virus protein VP39"/>
    <property type="match status" value="1"/>
</dbReference>
<dbReference type="CDD" id="cd02440">
    <property type="entry name" value="AdoMet_MTases"/>
    <property type="match status" value="1"/>
</dbReference>
<dbReference type="SUPFAM" id="SSF53335">
    <property type="entry name" value="S-adenosyl-L-methionine-dependent methyltransferases"/>
    <property type="match status" value="1"/>
</dbReference>